<dbReference type="GO" id="GO:0017000">
    <property type="term" value="P:antibiotic biosynthetic process"/>
    <property type="evidence" value="ECO:0007669"/>
    <property type="project" value="UniProtKB-ARBA"/>
</dbReference>
<proteinExistence type="predicted"/>
<feature type="chain" id="PRO_5040317404" description="Fungal lipase-type domain-containing protein" evidence="3">
    <location>
        <begin position="21"/>
        <end position="308"/>
    </location>
</feature>
<dbReference type="Gene3D" id="3.40.50.1820">
    <property type="entry name" value="alpha/beta hydrolase"/>
    <property type="match status" value="1"/>
</dbReference>
<evidence type="ECO:0000313" key="5">
    <source>
        <dbReference type="EMBL" id="KAF7518094.1"/>
    </source>
</evidence>
<organism evidence="5 6">
    <name type="scientific">Penicillium crustosum</name>
    <name type="common">Blue mold fungus</name>
    <dbReference type="NCBI Taxonomy" id="36656"/>
    <lineage>
        <taxon>Eukaryota</taxon>
        <taxon>Fungi</taxon>
        <taxon>Dikarya</taxon>
        <taxon>Ascomycota</taxon>
        <taxon>Pezizomycotina</taxon>
        <taxon>Eurotiomycetes</taxon>
        <taxon>Eurotiomycetidae</taxon>
        <taxon>Eurotiales</taxon>
        <taxon>Aspergillaceae</taxon>
        <taxon>Penicillium</taxon>
    </lineage>
</organism>
<evidence type="ECO:0000313" key="6">
    <source>
        <dbReference type="Proteomes" id="UP000701341"/>
    </source>
</evidence>
<dbReference type="InterPro" id="IPR051299">
    <property type="entry name" value="AB_hydrolase_lip/est"/>
</dbReference>
<evidence type="ECO:0000259" key="4">
    <source>
        <dbReference type="Pfam" id="PF01764"/>
    </source>
</evidence>
<keyword evidence="6" id="KW-1185">Reference proteome</keyword>
<dbReference type="Proteomes" id="UP000701341">
    <property type="component" value="Unassembled WGS sequence"/>
</dbReference>
<sequence length="308" mass="32769">MLFNYQSLLVGVSLISQALSAPILESRATADAAAFPDLHRAAKLSSAAYTGCIGKAFDVTITKRIYDLVTDTNGFVGYSTEKKTIAVIMRGSTTITDFVNDIDIALITPELSGVTFPSDVKIMRGVHRPWSAVHDTIITEVKALIAKYPDYTLEAVGHSLGGALTSIAHVALAQNFPDKSLVSNALNAFPIGNQAWADFGTAQAGTFNRGNNVLDGVPNMYSSPLVNFKHYGTVSYPTDSPLDINVQSLINHNHAQEYYSSGTEASTVKCEGQRDKSCSAGNGMYAVTPGHIASFGVVMLTAGCGYLS</sequence>
<keyword evidence="2" id="KW-0378">Hydrolase</keyword>
<dbReference type="InterPro" id="IPR029058">
    <property type="entry name" value="AB_hydrolase_fold"/>
</dbReference>
<dbReference type="PANTHER" id="PTHR46640:SF1">
    <property type="entry name" value="FUNGAL LIPASE-LIKE DOMAIN-CONTAINING PROTEIN-RELATED"/>
    <property type="match status" value="1"/>
</dbReference>
<name>A0A9P5L0A2_PENCR</name>
<dbReference type="GO" id="GO:0006629">
    <property type="term" value="P:lipid metabolic process"/>
    <property type="evidence" value="ECO:0007669"/>
    <property type="project" value="InterPro"/>
</dbReference>
<accession>A0A9P5L0A2</accession>
<dbReference type="EMBL" id="JAAOZQ010000105">
    <property type="protein sequence ID" value="KAF7518094.1"/>
    <property type="molecule type" value="Genomic_DNA"/>
</dbReference>
<dbReference type="Pfam" id="PF01764">
    <property type="entry name" value="Lipase_3"/>
    <property type="match status" value="1"/>
</dbReference>
<dbReference type="PANTHER" id="PTHR46640">
    <property type="entry name" value="TRIACYLGLYCEROL LIPASE, PUTATIVE (AFU_ORTHOLOGUE AFUA_6G06510)-RELATED"/>
    <property type="match status" value="1"/>
</dbReference>
<dbReference type="InterPro" id="IPR002921">
    <property type="entry name" value="Fungal_lipase-type"/>
</dbReference>
<dbReference type="GO" id="GO:0016787">
    <property type="term" value="F:hydrolase activity"/>
    <property type="evidence" value="ECO:0007669"/>
    <property type="project" value="UniProtKB-KW"/>
</dbReference>
<dbReference type="AlphaFoldDB" id="A0A9P5L0A2"/>
<gene>
    <name evidence="5" type="ORF">PCG10_000668</name>
</gene>
<dbReference type="SUPFAM" id="SSF53474">
    <property type="entry name" value="alpha/beta-Hydrolases"/>
    <property type="match status" value="1"/>
</dbReference>
<feature type="domain" description="Fungal lipase-type" evidence="4">
    <location>
        <begin position="87"/>
        <end position="220"/>
    </location>
</feature>
<dbReference type="GO" id="GO:0072330">
    <property type="term" value="P:monocarboxylic acid biosynthetic process"/>
    <property type="evidence" value="ECO:0007669"/>
    <property type="project" value="UniProtKB-ARBA"/>
</dbReference>
<dbReference type="CDD" id="cd00519">
    <property type="entry name" value="Lipase_3"/>
    <property type="match status" value="1"/>
</dbReference>
<evidence type="ECO:0000256" key="2">
    <source>
        <dbReference type="ARBA" id="ARBA00022801"/>
    </source>
</evidence>
<feature type="signal peptide" evidence="3">
    <location>
        <begin position="1"/>
        <end position="20"/>
    </location>
</feature>
<protein>
    <recommendedName>
        <fullName evidence="4">Fungal lipase-type domain-containing protein</fullName>
    </recommendedName>
</protein>
<evidence type="ECO:0000256" key="3">
    <source>
        <dbReference type="SAM" id="SignalP"/>
    </source>
</evidence>
<reference evidence="5" key="1">
    <citation type="submission" date="2020-02" db="EMBL/GenBank/DDBJ databases">
        <authorList>
            <person name="Lichtner F.J."/>
        </authorList>
    </citation>
    <scope>NUCLEOTIDE SEQUENCE</scope>
    <source>
        <strain evidence="5">G10</strain>
    </source>
</reference>
<comment type="caution">
    <text evidence="5">The sequence shown here is derived from an EMBL/GenBank/DDBJ whole genome shotgun (WGS) entry which is preliminary data.</text>
</comment>
<keyword evidence="1 3" id="KW-0732">Signal</keyword>
<evidence type="ECO:0000256" key="1">
    <source>
        <dbReference type="ARBA" id="ARBA00022729"/>
    </source>
</evidence>